<dbReference type="Proteomes" id="UP001445076">
    <property type="component" value="Unassembled WGS sequence"/>
</dbReference>
<dbReference type="GO" id="GO:0050808">
    <property type="term" value="P:synapse organization"/>
    <property type="evidence" value="ECO:0007669"/>
    <property type="project" value="TreeGrafter"/>
</dbReference>
<dbReference type="Gene3D" id="2.60.40.10">
    <property type="entry name" value="Immunoglobulins"/>
    <property type="match status" value="1"/>
</dbReference>
<name>A0AAW0WYU9_CHEQU</name>
<evidence type="ECO:0000259" key="2">
    <source>
        <dbReference type="PROSITE" id="PS50835"/>
    </source>
</evidence>
<dbReference type="SUPFAM" id="SSF48726">
    <property type="entry name" value="Immunoglobulin"/>
    <property type="match status" value="1"/>
</dbReference>
<sequence length="101" mass="10690">MFIRSGSTLVLTCTALLHPDAVSQVDWLHNQTKLSIAGPRSGVSIHTEKAGQLLSSKLSVAKVAARDAGNYSCQPDSVHPASATVFIVDEELPAAMHHDNA</sequence>
<organism evidence="3 4">
    <name type="scientific">Cherax quadricarinatus</name>
    <name type="common">Australian red claw crayfish</name>
    <dbReference type="NCBI Taxonomy" id="27406"/>
    <lineage>
        <taxon>Eukaryota</taxon>
        <taxon>Metazoa</taxon>
        <taxon>Ecdysozoa</taxon>
        <taxon>Arthropoda</taxon>
        <taxon>Crustacea</taxon>
        <taxon>Multicrustacea</taxon>
        <taxon>Malacostraca</taxon>
        <taxon>Eumalacostraca</taxon>
        <taxon>Eucarida</taxon>
        <taxon>Decapoda</taxon>
        <taxon>Pleocyemata</taxon>
        <taxon>Astacidea</taxon>
        <taxon>Parastacoidea</taxon>
        <taxon>Parastacidae</taxon>
        <taxon>Cherax</taxon>
    </lineage>
</organism>
<feature type="chain" id="PRO_5043810757" description="Ig-like domain-containing protein" evidence="1">
    <location>
        <begin position="24"/>
        <end position="101"/>
    </location>
</feature>
<dbReference type="PROSITE" id="PS50835">
    <property type="entry name" value="IG_LIKE"/>
    <property type="match status" value="1"/>
</dbReference>
<dbReference type="AlphaFoldDB" id="A0AAW0WYU9"/>
<evidence type="ECO:0000313" key="3">
    <source>
        <dbReference type="EMBL" id="KAK8733179.1"/>
    </source>
</evidence>
<keyword evidence="1" id="KW-0732">Signal</keyword>
<dbReference type="GO" id="GO:0032589">
    <property type="term" value="C:neuron projection membrane"/>
    <property type="evidence" value="ECO:0007669"/>
    <property type="project" value="TreeGrafter"/>
</dbReference>
<proteinExistence type="predicted"/>
<keyword evidence="4" id="KW-1185">Reference proteome</keyword>
<feature type="domain" description="Ig-like" evidence="2">
    <location>
        <begin position="1"/>
        <end position="84"/>
    </location>
</feature>
<dbReference type="PANTHER" id="PTHR23279">
    <property type="entry name" value="DEFECTIVE PROBOSCIS EXTENSION RESPONSE DPR -RELATED"/>
    <property type="match status" value="1"/>
</dbReference>
<dbReference type="InterPro" id="IPR007110">
    <property type="entry name" value="Ig-like_dom"/>
</dbReference>
<dbReference type="InterPro" id="IPR013783">
    <property type="entry name" value="Ig-like_fold"/>
</dbReference>
<dbReference type="PANTHER" id="PTHR23279:SF46">
    <property type="entry name" value="DEFECTIVE PROBOSCIS EXTENSION RESPONSE 10, ISOFORM A-RELATED"/>
    <property type="match status" value="1"/>
</dbReference>
<feature type="non-terminal residue" evidence="3">
    <location>
        <position position="101"/>
    </location>
</feature>
<dbReference type="InterPro" id="IPR037448">
    <property type="entry name" value="Zig-8"/>
</dbReference>
<reference evidence="3 4" key="1">
    <citation type="journal article" date="2024" name="BMC Genomics">
        <title>Genome assembly of redclaw crayfish (Cherax quadricarinatus) provides insights into its immune adaptation and hypoxia tolerance.</title>
        <authorList>
            <person name="Liu Z."/>
            <person name="Zheng J."/>
            <person name="Li H."/>
            <person name="Fang K."/>
            <person name="Wang S."/>
            <person name="He J."/>
            <person name="Zhou D."/>
            <person name="Weng S."/>
            <person name="Chi M."/>
            <person name="Gu Z."/>
            <person name="He J."/>
            <person name="Li F."/>
            <person name="Wang M."/>
        </authorList>
    </citation>
    <scope>NUCLEOTIDE SEQUENCE [LARGE SCALE GENOMIC DNA]</scope>
    <source>
        <strain evidence="3">ZL_2023a</strain>
    </source>
</reference>
<dbReference type="EMBL" id="JARKIK010000054">
    <property type="protein sequence ID" value="KAK8733179.1"/>
    <property type="molecule type" value="Genomic_DNA"/>
</dbReference>
<evidence type="ECO:0000256" key="1">
    <source>
        <dbReference type="SAM" id="SignalP"/>
    </source>
</evidence>
<protein>
    <recommendedName>
        <fullName evidence="2">Ig-like domain-containing protein</fullName>
    </recommendedName>
</protein>
<feature type="signal peptide" evidence="1">
    <location>
        <begin position="1"/>
        <end position="23"/>
    </location>
</feature>
<dbReference type="InterPro" id="IPR036179">
    <property type="entry name" value="Ig-like_dom_sf"/>
</dbReference>
<gene>
    <name evidence="3" type="ORF">OTU49_006507</name>
</gene>
<accession>A0AAW0WYU9</accession>
<dbReference type="Pfam" id="PF13927">
    <property type="entry name" value="Ig_3"/>
    <property type="match status" value="1"/>
</dbReference>
<evidence type="ECO:0000313" key="4">
    <source>
        <dbReference type="Proteomes" id="UP001445076"/>
    </source>
</evidence>
<comment type="caution">
    <text evidence="3">The sequence shown here is derived from an EMBL/GenBank/DDBJ whole genome shotgun (WGS) entry which is preliminary data.</text>
</comment>